<proteinExistence type="predicted"/>
<evidence type="ECO:0000256" key="1">
    <source>
        <dbReference type="ARBA" id="ARBA00022962"/>
    </source>
</evidence>
<gene>
    <name evidence="3" type="ORF">Pph01_84940</name>
</gene>
<dbReference type="PROSITE" id="PS51278">
    <property type="entry name" value="GATASE_TYPE_2"/>
    <property type="match status" value="1"/>
</dbReference>
<reference evidence="3 4" key="1">
    <citation type="submission" date="2021-01" db="EMBL/GenBank/DDBJ databases">
        <title>Whole genome shotgun sequence of Planotetraspora phitsanulokensis NBRC 104273.</title>
        <authorList>
            <person name="Komaki H."/>
            <person name="Tamura T."/>
        </authorList>
    </citation>
    <scope>NUCLEOTIDE SEQUENCE [LARGE SCALE GENOMIC DNA]</scope>
    <source>
        <strain evidence="3 4">NBRC 104273</strain>
    </source>
</reference>
<sequence length="251" mass="27365">MCRLLGYVTRTPTTLAQLLGEAELHEFTELSCKHGDGWGFAWATADGVEVRKSPDAARKSQAFARHAHEHTTDLGLVHLRWATLGLSVVQENTHPFTDGTMAFAHNGSIRPPSSLDALIPADLQARRLGTTDSERYFLATLAGAEDADPAEALADTVDRITYSLQFSGLNALIATPEQLIAVCRYDPVAQAMEDEPDYYHLRYRVTREGVVISSSGWGAGWRSLENGELLTVQRGTLDVSVRSLAEAQLAG</sequence>
<dbReference type="Proteomes" id="UP000622547">
    <property type="component" value="Unassembled WGS sequence"/>
</dbReference>
<dbReference type="Gene3D" id="3.60.20.10">
    <property type="entry name" value="Glutamine Phosphoribosylpyrophosphate, subunit 1, domain 1"/>
    <property type="match status" value="1"/>
</dbReference>
<dbReference type="RefSeq" id="WP_204078856.1">
    <property type="nucleotide sequence ID" value="NZ_BAABHI010000016.1"/>
</dbReference>
<dbReference type="EMBL" id="BOOP01000062">
    <property type="protein sequence ID" value="GII43491.1"/>
    <property type="molecule type" value="Genomic_DNA"/>
</dbReference>
<evidence type="ECO:0000313" key="4">
    <source>
        <dbReference type="Proteomes" id="UP000622547"/>
    </source>
</evidence>
<dbReference type="SUPFAM" id="SSF56235">
    <property type="entry name" value="N-terminal nucleophile aminohydrolases (Ntn hydrolases)"/>
    <property type="match status" value="1"/>
</dbReference>
<dbReference type="InterPro" id="IPR017932">
    <property type="entry name" value="GATase_2_dom"/>
</dbReference>
<dbReference type="PANTHER" id="PTHR42824:SF1">
    <property type="entry name" value="GLUTAMINE AMIDOTRANSFERASE YAFJ-RELATED"/>
    <property type="match status" value="1"/>
</dbReference>
<organism evidence="3 4">
    <name type="scientific">Planotetraspora phitsanulokensis</name>
    <dbReference type="NCBI Taxonomy" id="575192"/>
    <lineage>
        <taxon>Bacteria</taxon>
        <taxon>Bacillati</taxon>
        <taxon>Actinomycetota</taxon>
        <taxon>Actinomycetes</taxon>
        <taxon>Streptosporangiales</taxon>
        <taxon>Streptosporangiaceae</taxon>
        <taxon>Planotetraspora</taxon>
    </lineage>
</organism>
<dbReference type="InterPro" id="IPR026869">
    <property type="entry name" value="EgtC-like"/>
</dbReference>
<dbReference type="PANTHER" id="PTHR42824">
    <property type="entry name" value="GLUTAMINE AMIDOTRANSFERASE"/>
    <property type="match status" value="1"/>
</dbReference>
<protein>
    <submittedName>
        <fullName evidence="3">Class II glutamine amidotransferase</fullName>
    </submittedName>
</protein>
<keyword evidence="4" id="KW-1185">Reference proteome</keyword>
<keyword evidence="1 3" id="KW-0315">Glutamine amidotransferase</keyword>
<accession>A0A8J3XKU6</accession>
<evidence type="ECO:0000313" key="3">
    <source>
        <dbReference type="EMBL" id="GII43491.1"/>
    </source>
</evidence>
<dbReference type="InterPro" id="IPR029055">
    <property type="entry name" value="Ntn_hydrolases_N"/>
</dbReference>
<dbReference type="Pfam" id="PF13230">
    <property type="entry name" value="GATase_4"/>
    <property type="match status" value="1"/>
</dbReference>
<dbReference type="AlphaFoldDB" id="A0A8J3XKU6"/>
<evidence type="ECO:0000259" key="2">
    <source>
        <dbReference type="PROSITE" id="PS51278"/>
    </source>
</evidence>
<comment type="caution">
    <text evidence="3">The sequence shown here is derived from an EMBL/GenBank/DDBJ whole genome shotgun (WGS) entry which is preliminary data.</text>
</comment>
<feature type="domain" description="Glutamine amidotransferase type-2" evidence="2">
    <location>
        <begin position="2"/>
        <end position="235"/>
    </location>
</feature>
<dbReference type="CDD" id="cd01908">
    <property type="entry name" value="YafJ"/>
    <property type="match status" value="1"/>
</dbReference>
<name>A0A8J3XKU6_9ACTN</name>